<evidence type="ECO:0000256" key="1">
    <source>
        <dbReference type="SAM" id="Phobius"/>
    </source>
</evidence>
<keyword evidence="1" id="KW-0472">Membrane</keyword>
<proteinExistence type="predicted"/>
<organism evidence="2 3">
    <name type="scientific">Papilio xuthus</name>
    <name type="common">Asian swallowtail butterfly</name>
    <dbReference type="NCBI Taxonomy" id="66420"/>
    <lineage>
        <taxon>Eukaryota</taxon>
        <taxon>Metazoa</taxon>
        <taxon>Ecdysozoa</taxon>
        <taxon>Arthropoda</taxon>
        <taxon>Hexapoda</taxon>
        <taxon>Insecta</taxon>
        <taxon>Pterygota</taxon>
        <taxon>Neoptera</taxon>
        <taxon>Endopterygota</taxon>
        <taxon>Lepidoptera</taxon>
        <taxon>Glossata</taxon>
        <taxon>Ditrysia</taxon>
        <taxon>Papilionoidea</taxon>
        <taxon>Papilionidae</taxon>
        <taxon>Papilioninae</taxon>
        <taxon>Papilio</taxon>
    </lineage>
</organism>
<reference evidence="2 3" key="1">
    <citation type="journal article" date="2015" name="Nat. Commun.">
        <title>Outbred genome sequencing and CRISPR/Cas9 gene editing in butterflies.</title>
        <authorList>
            <person name="Li X."/>
            <person name="Fan D."/>
            <person name="Zhang W."/>
            <person name="Liu G."/>
            <person name="Zhang L."/>
            <person name="Zhao L."/>
            <person name="Fang X."/>
            <person name="Chen L."/>
            <person name="Dong Y."/>
            <person name="Chen Y."/>
            <person name="Ding Y."/>
            <person name="Zhao R."/>
            <person name="Feng M."/>
            <person name="Zhu Y."/>
            <person name="Feng Y."/>
            <person name="Jiang X."/>
            <person name="Zhu D."/>
            <person name="Xiang H."/>
            <person name="Feng X."/>
            <person name="Li S."/>
            <person name="Wang J."/>
            <person name="Zhang G."/>
            <person name="Kronforst M.R."/>
            <person name="Wang W."/>
        </authorList>
    </citation>
    <scope>NUCLEOTIDE SEQUENCE [LARGE SCALE GENOMIC DNA]</scope>
    <source>
        <strain evidence="2">Ya'a_city_454_Px</strain>
        <tissue evidence="2">Whole body</tissue>
    </source>
</reference>
<accession>A0A194PSW1</accession>
<name>A0A194PSW1_PAPXU</name>
<evidence type="ECO:0000313" key="3">
    <source>
        <dbReference type="Proteomes" id="UP000053268"/>
    </source>
</evidence>
<gene>
    <name evidence="2" type="ORF">RR46_12546</name>
</gene>
<feature type="transmembrane region" description="Helical" evidence="1">
    <location>
        <begin position="21"/>
        <end position="40"/>
    </location>
</feature>
<protein>
    <submittedName>
        <fullName evidence="2">Uncharacterized protein</fullName>
    </submittedName>
</protein>
<evidence type="ECO:0000313" key="2">
    <source>
        <dbReference type="EMBL" id="KPI96516.1"/>
    </source>
</evidence>
<keyword evidence="1" id="KW-0812">Transmembrane</keyword>
<dbReference type="EMBL" id="KQ459593">
    <property type="protein sequence ID" value="KPI96516.1"/>
    <property type="molecule type" value="Genomic_DNA"/>
</dbReference>
<sequence>MDYSSQSKGEAKDFSEVIIKIFKMVLLKFVFCFGLLHMVSAKGAFSLNHPTSAQCSYKP</sequence>
<dbReference type="AlphaFoldDB" id="A0A194PSW1"/>
<keyword evidence="3" id="KW-1185">Reference proteome</keyword>
<dbReference type="Proteomes" id="UP000053268">
    <property type="component" value="Unassembled WGS sequence"/>
</dbReference>
<keyword evidence="1" id="KW-1133">Transmembrane helix</keyword>